<protein>
    <submittedName>
        <fullName evidence="2">Unannotated protein</fullName>
    </submittedName>
</protein>
<reference evidence="2" key="1">
    <citation type="submission" date="2020-05" db="EMBL/GenBank/DDBJ databases">
        <authorList>
            <person name="Chiriac C."/>
            <person name="Salcher M."/>
            <person name="Ghai R."/>
            <person name="Kavagutti S V."/>
        </authorList>
    </citation>
    <scope>NUCLEOTIDE SEQUENCE</scope>
</reference>
<sequence>MPITHFDLEPLVDQLVRCSFDQPMFLTFDDAHLVAHVPLDADDPVPSLFCRTVDAHISAVGIYAPATVSGSSGRPTVSADQTVVHIVHRSGVALTALSQLESVRTFGPTTEPQHGRVPDACRRILGLTTAPPNDSMTDFVIAAWLEVISRVALQHPEITWSDIVALHPACSSISEAATPTEIAQATQTLGHSLDWERFRRVITAVGGFPFGDAGKKTAAWMDTGMFSRWAMDSLPSRSDAFDLLDAALGPATFDRLWATIRLCE</sequence>
<dbReference type="AlphaFoldDB" id="A0A6J6JY88"/>
<evidence type="ECO:0000313" key="2">
    <source>
        <dbReference type="EMBL" id="CAB4642016.1"/>
    </source>
</evidence>
<organism evidence="2">
    <name type="scientific">freshwater metagenome</name>
    <dbReference type="NCBI Taxonomy" id="449393"/>
    <lineage>
        <taxon>unclassified sequences</taxon>
        <taxon>metagenomes</taxon>
        <taxon>ecological metagenomes</taxon>
    </lineage>
</organism>
<name>A0A6J6JY88_9ZZZZ</name>
<dbReference type="EMBL" id="CAEZVV010000033">
    <property type="protein sequence ID" value="CAB4642016.1"/>
    <property type="molecule type" value="Genomic_DNA"/>
</dbReference>
<dbReference type="EMBL" id="CAEZTR010000140">
    <property type="protein sequence ID" value="CAB4588054.1"/>
    <property type="molecule type" value="Genomic_DNA"/>
</dbReference>
<gene>
    <name evidence="1" type="ORF">UFOPK1711_01661</name>
    <name evidence="2" type="ORF">UFOPK2143_00743</name>
</gene>
<proteinExistence type="predicted"/>
<evidence type="ECO:0000313" key="1">
    <source>
        <dbReference type="EMBL" id="CAB4588054.1"/>
    </source>
</evidence>
<accession>A0A6J6JY88</accession>